<evidence type="ECO:0000256" key="1">
    <source>
        <dbReference type="ARBA" id="ARBA00009437"/>
    </source>
</evidence>
<dbReference type="InterPro" id="IPR058163">
    <property type="entry name" value="LysR-type_TF_proteobact-type"/>
</dbReference>
<dbReference type="EMBL" id="RSEJ01000031">
    <property type="protein sequence ID" value="NBI55527.1"/>
    <property type="molecule type" value="Genomic_DNA"/>
</dbReference>
<evidence type="ECO:0000313" key="7">
    <source>
        <dbReference type="Proteomes" id="UP000738517"/>
    </source>
</evidence>
<evidence type="ECO:0000313" key="6">
    <source>
        <dbReference type="EMBL" id="NBI55527.1"/>
    </source>
</evidence>
<dbReference type="SUPFAM" id="SSF46785">
    <property type="entry name" value="Winged helix' DNA-binding domain"/>
    <property type="match status" value="1"/>
</dbReference>
<organism evidence="6 7">
    <name type="scientific">Photobacterium alginatilyticum</name>
    <dbReference type="NCBI Taxonomy" id="1775171"/>
    <lineage>
        <taxon>Bacteria</taxon>
        <taxon>Pseudomonadati</taxon>
        <taxon>Pseudomonadota</taxon>
        <taxon>Gammaproteobacteria</taxon>
        <taxon>Vibrionales</taxon>
        <taxon>Vibrionaceae</taxon>
        <taxon>Photobacterium</taxon>
    </lineage>
</organism>
<evidence type="ECO:0000256" key="4">
    <source>
        <dbReference type="ARBA" id="ARBA00023163"/>
    </source>
</evidence>
<dbReference type="PANTHER" id="PTHR30537:SF5">
    <property type="entry name" value="HTH-TYPE TRANSCRIPTIONAL ACTIVATOR TTDR-RELATED"/>
    <property type="match status" value="1"/>
</dbReference>
<dbReference type="PANTHER" id="PTHR30537">
    <property type="entry name" value="HTH-TYPE TRANSCRIPTIONAL REGULATOR"/>
    <property type="match status" value="1"/>
</dbReference>
<dbReference type="InterPro" id="IPR036388">
    <property type="entry name" value="WH-like_DNA-bd_sf"/>
</dbReference>
<comment type="similarity">
    <text evidence="1">Belongs to the LysR transcriptional regulatory family.</text>
</comment>
<name>A0ABW9YNS9_9GAMM</name>
<gene>
    <name evidence="6" type="ORF">EIZ48_23710</name>
</gene>
<dbReference type="Gene3D" id="1.10.10.10">
    <property type="entry name" value="Winged helix-like DNA-binding domain superfamily/Winged helix DNA-binding domain"/>
    <property type="match status" value="1"/>
</dbReference>
<keyword evidence="3" id="KW-0238">DNA-binding</keyword>
<protein>
    <submittedName>
        <fullName evidence="6">LysR family transcriptional regulator</fullName>
    </submittedName>
</protein>
<feature type="domain" description="HTH lysR-type" evidence="5">
    <location>
        <begin position="1"/>
        <end position="58"/>
    </location>
</feature>
<dbReference type="Gene3D" id="3.40.190.290">
    <property type="match status" value="1"/>
</dbReference>
<dbReference type="SUPFAM" id="SSF53850">
    <property type="entry name" value="Periplasmic binding protein-like II"/>
    <property type="match status" value="1"/>
</dbReference>
<proteinExistence type="inferred from homology"/>
<dbReference type="InterPro" id="IPR000847">
    <property type="entry name" value="LysR_HTH_N"/>
</dbReference>
<dbReference type="Pfam" id="PF00126">
    <property type="entry name" value="HTH_1"/>
    <property type="match status" value="1"/>
</dbReference>
<dbReference type="PRINTS" id="PR00039">
    <property type="entry name" value="HTHLYSR"/>
</dbReference>
<reference evidence="6 7" key="1">
    <citation type="journal article" date="2017" name="Int. J. Syst. Evol. Microbiol.">
        <title>Photobacterium alginatilyticum sp. nov., a marine bacterium isolated from bottom seawater.</title>
        <authorList>
            <person name="Wang X."/>
            <person name="Wang Y."/>
            <person name="Yang X."/>
            <person name="Sun H."/>
            <person name="Li B."/>
            <person name="Zhang X.H."/>
        </authorList>
    </citation>
    <scope>NUCLEOTIDE SEQUENCE [LARGE SCALE GENOMIC DNA]</scope>
    <source>
        <strain evidence="6 7">P03D4</strain>
    </source>
</reference>
<dbReference type="CDD" id="cd08422">
    <property type="entry name" value="PBP2_CrgA_like"/>
    <property type="match status" value="1"/>
</dbReference>
<evidence type="ECO:0000256" key="2">
    <source>
        <dbReference type="ARBA" id="ARBA00023015"/>
    </source>
</evidence>
<dbReference type="PROSITE" id="PS50931">
    <property type="entry name" value="HTH_LYSR"/>
    <property type="match status" value="1"/>
</dbReference>
<evidence type="ECO:0000259" key="5">
    <source>
        <dbReference type="PROSITE" id="PS50931"/>
    </source>
</evidence>
<keyword evidence="4" id="KW-0804">Transcription</keyword>
<sequence length="295" mass="34152">MDIEAVKMFCALAKKLNYTETAKALDVSQPTLSRKIKALEESLNATLVFRRGSSISLTPQGETFLESAGQILELIEHTVEKLHIERKGICGQLRIGCLHPMARFLARHFLSDFHEKYPNIQIHFHTLTPRTLNLFEDVDLMIAPFWPNDEYVVCRKSLPFERCCYASPKYIKKYGEPKFVNDLELHQCITQTNTPYVERHWNLTNREGQSRQFEVTGDMTTNSIDIAIDLAEEGFGIGLIPVNQVREKVKTGKLIQLFNGDWSEKGNLYILYKQSIHTPKRFKIFIEEFEVKWHS</sequence>
<dbReference type="InterPro" id="IPR036390">
    <property type="entry name" value="WH_DNA-bd_sf"/>
</dbReference>
<evidence type="ECO:0000256" key="3">
    <source>
        <dbReference type="ARBA" id="ARBA00023125"/>
    </source>
</evidence>
<accession>A0ABW9YNS9</accession>
<keyword evidence="7" id="KW-1185">Reference proteome</keyword>
<keyword evidence="2" id="KW-0805">Transcription regulation</keyword>
<dbReference type="Proteomes" id="UP000738517">
    <property type="component" value="Unassembled WGS sequence"/>
</dbReference>
<dbReference type="InterPro" id="IPR005119">
    <property type="entry name" value="LysR_subst-bd"/>
</dbReference>
<comment type="caution">
    <text evidence="6">The sequence shown here is derived from an EMBL/GenBank/DDBJ whole genome shotgun (WGS) entry which is preliminary data.</text>
</comment>
<dbReference type="Pfam" id="PF03466">
    <property type="entry name" value="LysR_substrate"/>
    <property type="match status" value="1"/>
</dbReference>
<dbReference type="RefSeq" id="WP_160657249.1">
    <property type="nucleotide sequence ID" value="NZ_RSEJ01000031.1"/>
</dbReference>